<dbReference type="Proteomes" id="UP000627573">
    <property type="component" value="Unassembled WGS sequence"/>
</dbReference>
<dbReference type="GO" id="GO:0006313">
    <property type="term" value="P:DNA transposition"/>
    <property type="evidence" value="ECO:0007669"/>
    <property type="project" value="InterPro"/>
</dbReference>
<sequence length="93" mass="10590">MAGRKRHTPEQIIRKLRHGDELAAKGTDVEEIARQLDVSVPTLYNWRKQYGGMKADDAKEFKELKNENALLKKLLAEAELEKAALKEIAKGKF</sequence>
<keyword evidence="1" id="KW-0175">Coiled coil</keyword>
<name>A0A8I1A3R2_RHOER</name>
<dbReference type="PANTHER" id="PTHR33609">
    <property type="entry name" value="LOW CALCIUM RESPONSE LOCUS PROTEIN S"/>
    <property type="match status" value="1"/>
</dbReference>
<dbReference type="GO" id="GO:0004803">
    <property type="term" value="F:transposase activity"/>
    <property type="evidence" value="ECO:0007669"/>
    <property type="project" value="InterPro"/>
</dbReference>
<accession>A0A8I1A3R2</accession>
<evidence type="ECO:0000313" key="3">
    <source>
        <dbReference type="Proteomes" id="UP000627573"/>
    </source>
</evidence>
<dbReference type="RefSeq" id="WP_042926232.1">
    <property type="nucleotide sequence ID" value="NZ_JAECSB010000080.1"/>
</dbReference>
<protein>
    <submittedName>
        <fullName evidence="2">Transposase</fullName>
    </submittedName>
</protein>
<proteinExistence type="predicted"/>
<dbReference type="EMBL" id="JAECSB010000080">
    <property type="protein sequence ID" value="MBH5145520.1"/>
    <property type="molecule type" value="Genomic_DNA"/>
</dbReference>
<dbReference type="SUPFAM" id="SSF46689">
    <property type="entry name" value="Homeodomain-like"/>
    <property type="match status" value="1"/>
</dbReference>
<dbReference type="AlphaFoldDB" id="A0A8I1A3R2"/>
<dbReference type="InterPro" id="IPR009057">
    <property type="entry name" value="Homeodomain-like_sf"/>
</dbReference>
<feature type="coiled-coil region" evidence="1">
    <location>
        <begin position="61"/>
        <end position="88"/>
    </location>
</feature>
<evidence type="ECO:0000256" key="1">
    <source>
        <dbReference type="SAM" id="Coils"/>
    </source>
</evidence>
<dbReference type="InterPro" id="IPR052546">
    <property type="entry name" value="Transposase_8_domain"/>
</dbReference>
<dbReference type="Pfam" id="PF01527">
    <property type="entry name" value="HTH_Tnp_1"/>
    <property type="match status" value="1"/>
</dbReference>
<gene>
    <name evidence="2" type="ORF">I3517_23260</name>
</gene>
<dbReference type="Gene3D" id="1.10.10.60">
    <property type="entry name" value="Homeodomain-like"/>
    <property type="match status" value="1"/>
</dbReference>
<comment type="caution">
    <text evidence="2">The sequence shown here is derived from an EMBL/GenBank/DDBJ whole genome shotgun (WGS) entry which is preliminary data.</text>
</comment>
<reference evidence="2 3" key="1">
    <citation type="submission" date="2020-12" db="EMBL/GenBank/DDBJ databases">
        <title>Draft genome sequence of furan degrading bacterial strain FUR100.</title>
        <authorList>
            <person name="Woiski C."/>
        </authorList>
    </citation>
    <scope>NUCLEOTIDE SEQUENCE [LARGE SCALE GENOMIC DNA]</scope>
    <source>
        <strain evidence="2 3">FUR100</strain>
    </source>
</reference>
<keyword evidence="3" id="KW-1185">Reference proteome</keyword>
<organism evidence="2 3">
    <name type="scientific">Rhodococcus erythropolis</name>
    <name type="common">Arthrobacter picolinophilus</name>
    <dbReference type="NCBI Taxonomy" id="1833"/>
    <lineage>
        <taxon>Bacteria</taxon>
        <taxon>Bacillati</taxon>
        <taxon>Actinomycetota</taxon>
        <taxon>Actinomycetes</taxon>
        <taxon>Mycobacteriales</taxon>
        <taxon>Nocardiaceae</taxon>
        <taxon>Rhodococcus</taxon>
        <taxon>Rhodococcus erythropolis group</taxon>
    </lineage>
</organism>
<evidence type="ECO:0000313" key="2">
    <source>
        <dbReference type="EMBL" id="MBH5145520.1"/>
    </source>
</evidence>
<dbReference type="GO" id="GO:0003677">
    <property type="term" value="F:DNA binding"/>
    <property type="evidence" value="ECO:0007669"/>
    <property type="project" value="InterPro"/>
</dbReference>
<dbReference type="InterPro" id="IPR002514">
    <property type="entry name" value="Transposase_8"/>
</dbReference>
<dbReference type="PANTHER" id="PTHR33609:SF1">
    <property type="entry name" value="TRANSPOSASE"/>
    <property type="match status" value="1"/>
</dbReference>